<feature type="transmembrane region" description="Helical" evidence="1">
    <location>
        <begin position="215"/>
        <end position="233"/>
    </location>
</feature>
<evidence type="ECO:0000313" key="3">
    <source>
        <dbReference type="Proteomes" id="UP000288028"/>
    </source>
</evidence>
<dbReference type="RefSeq" id="WP_126794837.1">
    <property type="nucleotide sequence ID" value="NZ_CP060720.1"/>
</dbReference>
<feature type="transmembrane region" description="Helical" evidence="1">
    <location>
        <begin position="169"/>
        <end position="195"/>
    </location>
</feature>
<dbReference type="GeneID" id="95580980"/>
<evidence type="ECO:0000256" key="1">
    <source>
        <dbReference type="SAM" id="Phobius"/>
    </source>
</evidence>
<gene>
    <name evidence="2" type="ORF">CBF28_10025</name>
</gene>
<keyword evidence="1" id="KW-0472">Membrane</keyword>
<dbReference type="Proteomes" id="UP000288028">
    <property type="component" value="Unassembled WGS sequence"/>
</dbReference>
<dbReference type="AlphaFoldDB" id="A0A430AYP3"/>
<comment type="caution">
    <text evidence="2">The sequence shown here is derived from an EMBL/GenBank/DDBJ whole genome shotgun (WGS) entry which is preliminary data.</text>
</comment>
<feature type="transmembrane region" description="Helical" evidence="1">
    <location>
        <begin position="29"/>
        <end position="49"/>
    </location>
</feature>
<name>A0A430AYP3_9ENTE</name>
<accession>A0A430AYP3</accession>
<evidence type="ECO:0000313" key="2">
    <source>
        <dbReference type="EMBL" id="RSU13192.1"/>
    </source>
</evidence>
<organism evidence="2 3">
    <name type="scientific">Vagococcus carniphilus</name>
    <dbReference type="NCBI Taxonomy" id="218144"/>
    <lineage>
        <taxon>Bacteria</taxon>
        <taxon>Bacillati</taxon>
        <taxon>Bacillota</taxon>
        <taxon>Bacilli</taxon>
        <taxon>Lactobacillales</taxon>
        <taxon>Enterococcaceae</taxon>
        <taxon>Vagococcus</taxon>
    </lineage>
</organism>
<protein>
    <recommendedName>
        <fullName evidence="4">Maltodextrose utilization protein MalA</fullName>
    </recommendedName>
</protein>
<dbReference type="OrthoDB" id="2287686at2"/>
<dbReference type="EMBL" id="NGKB01000009">
    <property type="protein sequence ID" value="RSU13192.1"/>
    <property type="molecule type" value="Genomic_DNA"/>
</dbReference>
<evidence type="ECO:0008006" key="4">
    <source>
        <dbReference type="Google" id="ProtNLM"/>
    </source>
</evidence>
<sequence>MKSSQFPTNYFANCFSAKKMFLNRNELKIWQMILVTIFLIFVMLNPVAINANKSPELQLDSIMPNLMKALKESENVDFSAIQIKNDKLVETEAKQVTDSIYLNESKKDFEKVKTGLNFKEKTLEMKDKNGLVFELNYTDAWDFSTIDTTKAFTAWLTKEWNKQNAPYRILSMTFLVGVLVLSSTLFLIFGTSLFIWLTKKNHLSNIKSYKEAMNVTLNAMLLSTLVATIIGLIHYDISLMLMIQAFGLAIQILIIFTKTKFNDTLAVGGKLK</sequence>
<keyword evidence="3" id="KW-1185">Reference proteome</keyword>
<proteinExistence type="predicted"/>
<keyword evidence="1" id="KW-0812">Transmembrane</keyword>
<feature type="transmembrane region" description="Helical" evidence="1">
    <location>
        <begin position="239"/>
        <end position="256"/>
    </location>
</feature>
<reference evidence="2 3" key="1">
    <citation type="submission" date="2017-05" db="EMBL/GenBank/DDBJ databases">
        <title>Vagococcus spp. assemblies.</title>
        <authorList>
            <person name="Gulvik C.A."/>
        </authorList>
    </citation>
    <scope>NUCLEOTIDE SEQUENCE [LARGE SCALE GENOMIC DNA]</scope>
    <source>
        <strain evidence="2 3">SS1714</strain>
    </source>
</reference>
<keyword evidence="1" id="KW-1133">Transmembrane helix</keyword>